<proteinExistence type="predicted"/>
<feature type="non-terminal residue" evidence="2">
    <location>
        <position position="137"/>
    </location>
</feature>
<evidence type="ECO:0000256" key="1">
    <source>
        <dbReference type="SAM" id="MobiDB-lite"/>
    </source>
</evidence>
<dbReference type="AlphaFoldDB" id="A0A7R9LRX8"/>
<gene>
    <name evidence="2" type="ORF">OSB1V03_LOCUS21136</name>
</gene>
<dbReference type="OrthoDB" id="6415313at2759"/>
<protein>
    <submittedName>
        <fullName evidence="2">Uncharacterized protein</fullName>
    </submittedName>
</protein>
<keyword evidence="3" id="KW-1185">Reference proteome</keyword>
<dbReference type="Proteomes" id="UP000759131">
    <property type="component" value="Unassembled WGS sequence"/>
</dbReference>
<evidence type="ECO:0000313" key="3">
    <source>
        <dbReference type="Proteomes" id="UP000759131"/>
    </source>
</evidence>
<dbReference type="EMBL" id="OC892440">
    <property type="protein sequence ID" value="CAD7646774.1"/>
    <property type="molecule type" value="Genomic_DNA"/>
</dbReference>
<name>A0A7R9LRX8_9ACAR</name>
<reference evidence="2" key="1">
    <citation type="submission" date="2020-11" db="EMBL/GenBank/DDBJ databases">
        <authorList>
            <person name="Tran Van P."/>
        </authorList>
    </citation>
    <scope>NUCLEOTIDE SEQUENCE</scope>
</reference>
<evidence type="ECO:0000313" key="2">
    <source>
        <dbReference type="EMBL" id="CAD7646774.1"/>
    </source>
</evidence>
<accession>A0A7R9LRX8</accession>
<feature type="region of interest" description="Disordered" evidence="1">
    <location>
        <begin position="99"/>
        <end position="137"/>
    </location>
</feature>
<dbReference type="EMBL" id="CAJPIZ010037865">
    <property type="protein sequence ID" value="CAG2121190.1"/>
    <property type="molecule type" value="Genomic_DNA"/>
</dbReference>
<sequence>MFKYADTNKLNIQCDLYCVGAAVRSRCATHPVIRAEIWLSMGIHNCQPPPRCLFLSQQMIHIVEQEPDKTVDDYDPYRADWTAPNSRYGSCNSLNKGYPEGTLKSNKSQPKSYHLGYDNDDYAPDQHNRSYSTLQTR</sequence>
<organism evidence="2">
    <name type="scientific">Medioppia subpectinata</name>
    <dbReference type="NCBI Taxonomy" id="1979941"/>
    <lineage>
        <taxon>Eukaryota</taxon>
        <taxon>Metazoa</taxon>
        <taxon>Ecdysozoa</taxon>
        <taxon>Arthropoda</taxon>
        <taxon>Chelicerata</taxon>
        <taxon>Arachnida</taxon>
        <taxon>Acari</taxon>
        <taxon>Acariformes</taxon>
        <taxon>Sarcoptiformes</taxon>
        <taxon>Oribatida</taxon>
        <taxon>Brachypylina</taxon>
        <taxon>Oppioidea</taxon>
        <taxon>Oppiidae</taxon>
        <taxon>Medioppia</taxon>
    </lineage>
</organism>